<sequence>IQIYIEGLYDYKFEYQVSPESLIDIPFPTKENLIKKVAPKLKERKILAWGVFITSEGKGFNIFLVEKENDIYGEWLILENKNSALSRRERLPAPFPFEIQEFQKELPRINATHIYKSKIIEFNIKYIIGFFHELI</sequence>
<evidence type="ECO:0000313" key="1">
    <source>
        <dbReference type="EMBL" id="GAG56731.1"/>
    </source>
</evidence>
<proteinExistence type="predicted"/>
<name>X1A956_9ZZZZ</name>
<organism evidence="1">
    <name type="scientific">marine sediment metagenome</name>
    <dbReference type="NCBI Taxonomy" id="412755"/>
    <lineage>
        <taxon>unclassified sequences</taxon>
        <taxon>metagenomes</taxon>
        <taxon>ecological metagenomes</taxon>
    </lineage>
</organism>
<dbReference type="EMBL" id="BART01007358">
    <property type="protein sequence ID" value="GAG56731.1"/>
    <property type="molecule type" value="Genomic_DNA"/>
</dbReference>
<accession>X1A956</accession>
<dbReference type="AlphaFoldDB" id="X1A956"/>
<feature type="non-terminal residue" evidence="1">
    <location>
        <position position="1"/>
    </location>
</feature>
<comment type="caution">
    <text evidence="1">The sequence shown here is derived from an EMBL/GenBank/DDBJ whole genome shotgun (WGS) entry which is preliminary data.</text>
</comment>
<gene>
    <name evidence="1" type="ORF">S01H4_16761</name>
</gene>
<reference evidence="1" key="1">
    <citation type="journal article" date="2014" name="Front. Microbiol.">
        <title>High frequency of phylogenetically diverse reductive dehalogenase-homologous genes in deep subseafloor sedimentary metagenomes.</title>
        <authorList>
            <person name="Kawai M."/>
            <person name="Futagami T."/>
            <person name="Toyoda A."/>
            <person name="Takaki Y."/>
            <person name="Nishi S."/>
            <person name="Hori S."/>
            <person name="Arai W."/>
            <person name="Tsubouchi T."/>
            <person name="Morono Y."/>
            <person name="Uchiyama I."/>
            <person name="Ito T."/>
            <person name="Fujiyama A."/>
            <person name="Inagaki F."/>
            <person name="Takami H."/>
        </authorList>
    </citation>
    <scope>NUCLEOTIDE SEQUENCE</scope>
    <source>
        <strain evidence="1">Expedition CK06-06</strain>
    </source>
</reference>
<protein>
    <submittedName>
        <fullName evidence="1">Uncharacterized protein</fullName>
    </submittedName>
</protein>